<protein>
    <recommendedName>
        <fullName evidence="1">Thioesterase domain-containing protein</fullName>
    </recommendedName>
</protein>
<dbReference type="PANTHER" id="PTHR47260">
    <property type="entry name" value="UPF0644 PROTEIN PB2B4.06"/>
    <property type="match status" value="1"/>
</dbReference>
<dbReference type="Proteomes" id="UP000799429">
    <property type="component" value="Unassembled WGS sequence"/>
</dbReference>
<keyword evidence="3" id="KW-1185">Reference proteome</keyword>
<dbReference type="InterPro" id="IPR006683">
    <property type="entry name" value="Thioestr_dom"/>
</dbReference>
<dbReference type="Pfam" id="PF03061">
    <property type="entry name" value="4HBT"/>
    <property type="match status" value="1"/>
</dbReference>
<dbReference type="PANTHER" id="PTHR47260:SF3">
    <property type="entry name" value="THIOESTERASE FAMILY PROTEIN (AFU_ORTHOLOGUE AFUA_7G03960)"/>
    <property type="match status" value="1"/>
</dbReference>
<organism evidence="2 3">
    <name type="scientific">Patellaria atrata CBS 101060</name>
    <dbReference type="NCBI Taxonomy" id="1346257"/>
    <lineage>
        <taxon>Eukaryota</taxon>
        <taxon>Fungi</taxon>
        <taxon>Dikarya</taxon>
        <taxon>Ascomycota</taxon>
        <taxon>Pezizomycotina</taxon>
        <taxon>Dothideomycetes</taxon>
        <taxon>Dothideomycetes incertae sedis</taxon>
        <taxon>Patellariales</taxon>
        <taxon>Patellariaceae</taxon>
        <taxon>Patellaria</taxon>
    </lineage>
</organism>
<dbReference type="Gene3D" id="3.10.129.10">
    <property type="entry name" value="Hotdog Thioesterase"/>
    <property type="match status" value="1"/>
</dbReference>
<dbReference type="SUPFAM" id="SSF54637">
    <property type="entry name" value="Thioesterase/thiol ester dehydrase-isomerase"/>
    <property type="match status" value="1"/>
</dbReference>
<dbReference type="InterPro" id="IPR029069">
    <property type="entry name" value="HotDog_dom_sf"/>
</dbReference>
<gene>
    <name evidence="2" type="ORF">M501DRAFT_1003296</name>
</gene>
<comment type="caution">
    <text evidence="2">The sequence shown here is derived from an EMBL/GenBank/DDBJ whole genome shotgun (WGS) entry which is preliminary data.</text>
</comment>
<sequence>MSKPHPDFHSIFSALPWALPLLNSPEWVVAERFRMDPAYPIDSFVRDRVHGPNGLLYQAELYKVPSSPSSSIEETVSLFSFAEGLMGFSGITHGGALATMLDESVGFAMVANERQRDSPWNDWNPASDASLLETMDSVTMMQKLKGFYVTANLDIRFLRPVLCPNVVGVHTRVIENNGKSMKIRGVMKDAKSEELATVDTIWIKLGRAARL</sequence>
<dbReference type="OrthoDB" id="506431at2759"/>
<reference evidence="2" key="1">
    <citation type="journal article" date="2020" name="Stud. Mycol.">
        <title>101 Dothideomycetes genomes: a test case for predicting lifestyles and emergence of pathogens.</title>
        <authorList>
            <person name="Haridas S."/>
            <person name="Albert R."/>
            <person name="Binder M."/>
            <person name="Bloem J."/>
            <person name="Labutti K."/>
            <person name="Salamov A."/>
            <person name="Andreopoulos B."/>
            <person name="Baker S."/>
            <person name="Barry K."/>
            <person name="Bills G."/>
            <person name="Bluhm B."/>
            <person name="Cannon C."/>
            <person name="Castanera R."/>
            <person name="Culley D."/>
            <person name="Daum C."/>
            <person name="Ezra D."/>
            <person name="Gonzalez J."/>
            <person name="Henrissat B."/>
            <person name="Kuo A."/>
            <person name="Liang C."/>
            <person name="Lipzen A."/>
            <person name="Lutzoni F."/>
            <person name="Magnuson J."/>
            <person name="Mondo S."/>
            <person name="Nolan M."/>
            <person name="Ohm R."/>
            <person name="Pangilinan J."/>
            <person name="Park H.-J."/>
            <person name="Ramirez L."/>
            <person name="Alfaro M."/>
            <person name="Sun H."/>
            <person name="Tritt A."/>
            <person name="Yoshinaga Y."/>
            <person name="Zwiers L.-H."/>
            <person name="Turgeon B."/>
            <person name="Goodwin S."/>
            <person name="Spatafora J."/>
            <person name="Crous P."/>
            <person name="Grigoriev I."/>
        </authorList>
    </citation>
    <scope>NUCLEOTIDE SEQUENCE</scope>
    <source>
        <strain evidence="2">CBS 101060</strain>
    </source>
</reference>
<evidence type="ECO:0000313" key="3">
    <source>
        <dbReference type="Proteomes" id="UP000799429"/>
    </source>
</evidence>
<dbReference type="AlphaFoldDB" id="A0A9P4SBX2"/>
<dbReference type="EMBL" id="MU006094">
    <property type="protein sequence ID" value="KAF2839828.1"/>
    <property type="molecule type" value="Genomic_DNA"/>
</dbReference>
<feature type="domain" description="Thioesterase" evidence="1">
    <location>
        <begin position="90"/>
        <end position="194"/>
    </location>
</feature>
<evidence type="ECO:0000259" key="1">
    <source>
        <dbReference type="Pfam" id="PF03061"/>
    </source>
</evidence>
<evidence type="ECO:0000313" key="2">
    <source>
        <dbReference type="EMBL" id="KAF2839828.1"/>
    </source>
</evidence>
<name>A0A9P4SBX2_9PEZI</name>
<dbReference type="InterPro" id="IPR052061">
    <property type="entry name" value="PTE-AB_protein"/>
</dbReference>
<proteinExistence type="predicted"/>
<accession>A0A9P4SBX2</accession>